<reference evidence="3" key="1">
    <citation type="submission" date="2013-01" db="EMBL/GenBank/DDBJ databases">
        <title>Draft Genome Sequence of a Mulberry Tree, Morus notabilis C.K. Schneid.</title>
        <authorList>
            <person name="He N."/>
            <person name="Zhao S."/>
        </authorList>
    </citation>
    <scope>NUCLEOTIDE SEQUENCE</scope>
</reference>
<dbReference type="Proteomes" id="UP000030645">
    <property type="component" value="Unassembled WGS sequence"/>
</dbReference>
<evidence type="ECO:0000313" key="3">
    <source>
        <dbReference type="Proteomes" id="UP000030645"/>
    </source>
</evidence>
<sequence>MLLQVEDQLRHFEKENAELKTRSRKISKDILELEKKLQEAETAKRLHEEREMEINAAKKSLEMARIQVRQSVFTV</sequence>
<feature type="coiled-coil region" evidence="1">
    <location>
        <begin position="2"/>
        <end position="53"/>
    </location>
</feature>
<protein>
    <submittedName>
        <fullName evidence="2">Uncharacterized protein</fullName>
    </submittedName>
</protein>
<proteinExistence type="predicted"/>
<evidence type="ECO:0000313" key="2">
    <source>
        <dbReference type="EMBL" id="EXB37869.1"/>
    </source>
</evidence>
<keyword evidence="3" id="KW-1185">Reference proteome</keyword>
<dbReference type="EMBL" id="KE343663">
    <property type="protein sequence ID" value="EXB37869.1"/>
    <property type="molecule type" value="Genomic_DNA"/>
</dbReference>
<evidence type="ECO:0000256" key="1">
    <source>
        <dbReference type="SAM" id="Coils"/>
    </source>
</evidence>
<name>W9QT52_9ROSA</name>
<keyword evidence="1" id="KW-0175">Coiled coil</keyword>
<gene>
    <name evidence="2" type="ORF">L484_011930</name>
</gene>
<accession>W9QT52</accession>
<dbReference type="AlphaFoldDB" id="W9QT52"/>
<organism evidence="2 3">
    <name type="scientific">Morus notabilis</name>
    <dbReference type="NCBI Taxonomy" id="981085"/>
    <lineage>
        <taxon>Eukaryota</taxon>
        <taxon>Viridiplantae</taxon>
        <taxon>Streptophyta</taxon>
        <taxon>Embryophyta</taxon>
        <taxon>Tracheophyta</taxon>
        <taxon>Spermatophyta</taxon>
        <taxon>Magnoliopsida</taxon>
        <taxon>eudicotyledons</taxon>
        <taxon>Gunneridae</taxon>
        <taxon>Pentapetalae</taxon>
        <taxon>rosids</taxon>
        <taxon>fabids</taxon>
        <taxon>Rosales</taxon>
        <taxon>Moraceae</taxon>
        <taxon>Moreae</taxon>
        <taxon>Morus</taxon>
    </lineage>
</organism>